<evidence type="ECO:0000313" key="2">
    <source>
        <dbReference type="Proteomes" id="UP001060085"/>
    </source>
</evidence>
<name>A0ACC0BHT7_CATRO</name>
<organism evidence="1 2">
    <name type="scientific">Catharanthus roseus</name>
    <name type="common">Madagascar periwinkle</name>
    <name type="synonym">Vinca rosea</name>
    <dbReference type="NCBI Taxonomy" id="4058"/>
    <lineage>
        <taxon>Eukaryota</taxon>
        <taxon>Viridiplantae</taxon>
        <taxon>Streptophyta</taxon>
        <taxon>Embryophyta</taxon>
        <taxon>Tracheophyta</taxon>
        <taxon>Spermatophyta</taxon>
        <taxon>Magnoliopsida</taxon>
        <taxon>eudicotyledons</taxon>
        <taxon>Gunneridae</taxon>
        <taxon>Pentapetalae</taxon>
        <taxon>asterids</taxon>
        <taxon>lamiids</taxon>
        <taxon>Gentianales</taxon>
        <taxon>Apocynaceae</taxon>
        <taxon>Rauvolfioideae</taxon>
        <taxon>Vinceae</taxon>
        <taxon>Catharanthinae</taxon>
        <taxon>Catharanthus</taxon>
    </lineage>
</organism>
<comment type="caution">
    <text evidence="1">The sequence shown here is derived from an EMBL/GenBank/DDBJ whole genome shotgun (WGS) entry which is preliminary data.</text>
</comment>
<protein>
    <submittedName>
        <fullName evidence="1">Uncharacterized protein</fullName>
    </submittedName>
</protein>
<accession>A0ACC0BHT7</accession>
<reference evidence="2" key="1">
    <citation type="journal article" date="2023" name="Nat. Plants">
        <title>Single-cell RNA sequencing provides a high-resolution roadmap for understanding the multicellular compartmentation of specialized metabolism.</title>
        <authorList>
            <person name="Sun S."/>
            <person name="Shen X."/>
            <person name="Li Y."/>
            <person name="Li Y."/>
            <person name="Wang S."/>
            <person name="Li R."/>
            <person name="Zhang H."/>
            <person name="Shen G."/>
            <person name="Guo B."/>
            <person name="Wei J."/>
            <person name="Xu J."/>
            <person name="St-Pierre B."/>
            <person name="Chen S."/>
            <person name="Sun C."/>
        </authorList>
    </citation>
    <scope>NUCLEOTIDE SEQUENCE [LARGE SCALE GENOMIC DNA]</scope>
</reference>
<dbReference type="EMBL" id="CM044703">
    <property type="protein sequence ID" value="KAI5672143.1"/>
    <property type="molecule type" value="Genomic_DNA"/>
</dbReference>
<sequence length="143" mass="16658">MHSFHHGGGHGFNAYGGNNHGNGDFTSRRHNSAGNFSSYAKSFEHTSYDDYGGCRSVNAKYDYYEHSRMINFEDSSKDEDGRLAYKSIKTINIFPCNSYLFFEIYFKEVKLFSLVFMENGYEFYFLHCLGSLLEKKHFLEFHS</sequence>
<gene>
    <name evidence="1" type="ORF">M9H77_12507</name>
</gene>
<dbReference type="Proteomes" id="UP001060085">
    <property type="component" value="Linkage Group LG03"/>
</dbReference>
<evidence type="ECO:0000313" key="1">
    <source>
        <dbReference type="EMBL" id="KAI5672143.1"/>
    </source>
</evidence>
<proteinExistence type="predicted"/>
<keyword evidence="2" id="KW-1185">Reference proteome</keyword>